<feature type="transmembrane region" description="Helical" evidence="3">
    <location>
        <begin position="53"/>
        <end position="74"/>
    </location>
</feature>
<sequence>MAEGGWDPCECVWNHFHAMDRLLELLRNSQQYCTDNECVQDPPGPNGTPEGDAGLTLTMMMIAWVVIALVLYLLRPQSMRGQGDQKPSAAHDESGPEPPSPPVD</sequence>
<keyword evidence="3" id="KW-1133">Transmembrane helix</keyword>
<feature type="region of interest" description="Disordered" evidence="2">
    <location>
        <begin position="79"/>
        <end position="104"/>
    </location>
</feature>
<name>A0A9J7M259_BRAFL</name>
<dbReference type="KEGG" id="bfo:118426584"/>
<keyword evidence="3" id="KW-0472">Membrane</keyword>
<evidence type="ECO:0000313" key="5">
    <source>
        <dbReference type="RefSeq" id="XP_035691964.1"/>
    </source>
</evidence>
<keyword evidence="4" id="KW-1185">Reference proteome</keyword>
<protein>
    <recommendedName>
        <fullName evidence="1">Small integral membrane protein 14</fullName>
    </recommendedName>
</protein>
<dbReference type="Proteomes" id="UP000001554">
    <property type="component" value="Chromosome 11"/>
</dbReference>
<dbReference type="Pfam" id="PF11027">
    <property type="entry name" value="DUF2615"/>
    <property type="match status" value="1"/>
</dbReference>
<accession>A0A9J7M259</accession>
<dbReference type="RefSeq" id="XP_035691964.1">
    <property type="nucleotide sequence ID" value="XM_035836071.1"/>
</dbReference>
<reference evidence="4" key="1">
    <citation type="journal article" date="2020" name="Nat. Ecol. Evol.">
        <title>Deeply conserved synteny resolves early events in vertebrate evolution.</title>
        <authorList>
            <person name="Simakov O."/>
            <person name="Marletaz F."/>
            <person name="Yue J.X."/>
            <person name="O'Connell B."/>
            <person name="Jenkins J."/>
            <person name="Brandt A."/>
            <person name="Calef R."/>
            <person name="Tung C.H."/>
            <person name="Huang T.K."/>
            <person name="Schmutz J."/>
            <person name="Satoh N."/>
            <person name="Yu J.K."/>
            <person name="Putnam N.H."/>
            <person name="Green R.E."/>
            <person name="Rokhsar D.S."/>
        </authorList>
    </citation>
    <scope>NUCLEOTIDE SEQUENCE [LARGE SCALE GENOMIC DNA]</scope>
    <source>
        <strain evidence="4">S238N-H82</strain>
    </source>
</reference>
<reference evidence="5 6" key="2">
    <citation type="submission" date="2025-04" db="UniProtKB">
        <authorList>
            <consortium name="RefSeq"/>
        </authorList>
    </citation>
    <scope>IDENTIFICATION</scope>
    <source>
        <strain evidence="5 6">S238N-H82</strain>
        <tissue evidence="5 6">Testes</tissue>
    </source>
</reference>
<dbReference type="PANTHER" id="PTHR31019">
    <property type="entry name" value="SMALL INTEGRAL MEMBRANE PROTEIN 14"/>
    <property type="match status" value="1"/>
</dbReference>
<dbReference type="PANTHER" id="PTHR31019:SF1">
    <property type="entry name" value="SMALL INTEGRAL MEMBRANE PROTEIN 14"/>
    <property type="match status" value="1"/>
</dbReference>
<evidence type="ECO:0000256" key="3">
    <source>
        <dbReference type="SAM" id="Phobius"/>
    </source>
</evidence>
<dbReference type="RefSeq" id="XP_035691965.1">
    <property type="nucleotide sequence ID" value="XM_035836072.1"/>
</dbReference>
<evidence type="ECO:0000313" key="4">
    <source>
        <dbReference type="Proteomes" id="UP000001554"/>
    </source>
</evidence>
<dbReference type="AlphaFoldDB" id="A0A9J7M259"/>
<dbReference type="GeneID" id="118426584"/>
<gene>
    <name evidence="5 6" type="primary">LOC118426584</name>
</gene>
<proteinExistence type="predicted"/>
<evidence type="ECO:0000256" key="2">
    <source>
        <dbReference type="SAM" id="MobiDB-lite"/>
    </source>
</evidence>
<evidence type="ECO:0000313" key="6">
    <source>
        <dbReference type="RefSeq" id="XP_035691965.1"/>
    </source>
</evidence>
<keyword evidence="3" id="KW-0812">Transmembrane</keyword>
<dbReference type="InterPro" id="IPR020309">
    <property type="entry name" value="Smim-14"/>
</dbReference>
<organism evidence="4 5">
    <name type="scientific">Branchiostoma floridae</name>
    <name type="common">Florida lancelet</name>
    <name type="synonym">Amphioxus</name>
    <dbReference type="NCBI Taxonomy" id="7739"/>
    <lineage>
        <taxon>Eukaryota</taxon>
        <taxon>Metazoa</taxon>
        <taxon>Chordata</taxon>
        <taxon>Cephalochordata</taxon>
        <taxon>Leptocardii</taxon>
        <taxon>Amphioxiformes</taxon>
        <taxon>Branchiostomatidae</taxon>
        <taxon>Branchiostoma</taxon>
    </lineage>
</organism>
<evidence type="ECO:0000256" key="1">
    <source>
        <dbReference type="ARBA" id="ARBA00017902"/>
    </source>
</evidence>